<gene>
    <name evidence="2" type="ORF">HQN59_22325</name>
</gene>
<dbReference type="SUPFAM" id="SSF46689">
    <property type="entry name" value="Homeodomain-like"/>
    <property type="match status" value="1"/>
</dbReference>
<dbReference type="EMBL" id="JABWMJ010000013">
    <property type="protein sequence ID" value="NUZ08488.1"/>
    <property type="molecule type" value="Genomic_DNA"/>
</dbReference>
<dbReference type="InterPro" id="IPR002514">
    <property type="entry name" value="Transposase_8"/>
</dbReference>
<evidence type="ECO:0000313" key="2">
    <source>
        <dbReference type="EMBL" id="NUZ08488.1"/>
    </source>
</evidence>
<dbReference type="Pfam" id="PF00665">
    <property type="entry name" value="rve"/>
    <property type="match status" value="1"/>
</dbReference>
<evidence type="ECO:0000313" key="3">
    <source>
        <dbReference type="Proteomes" id="UP000529637"/>
    </source>
</evidence>
<dbReference type="Pfam" id="PF13276">
    <property type="entry name" value="HTH_21"/>
    <property type="match status" value="1"/>
</dbReference>
<dbReference type="AlphaFoldDB" id="A0A7Y6NSI1"/>
<accession>A0A7Y6NSI1</accession>
<dbReference type="Proteomes" id="UP000529637">
    <property type="component" value="Unassembled WGS sequence"/>
</dbReference>
<sequence>MADVTDSRGRRQYPQEFQVEAVRLADSVGINAAAARLGVPKATLGNWARRRRKVVEPGEVEATVGQSPRASGPIKRPVSELEAEIARLRRELASQKLDNEILRKGSGVLREGVAVKYAWIQEHGDSYPVARLCRLLGVSRSGYLQWRVRPPSARSLANADLDAQVAAVHAESSRTYGRPRIQRALQACGVRAGHERIRRSLQRQGLRCVYRRAYRVTTDSDHAHPVAPNTLERRFDGWRPDEAWVADITYVPTAEGWLYLACVLDLATRRIVGWSMSERLKAQLACDALRMAYWRRKPPPGLIAHSDRGSQYASREYRRALSDFRMRQSMSRRANCWDNAPMESFFKTLKVERVDRVRYATRAQARLDIVDWIEGFYNQRRLHSSIGYRTPTEFERKLMAA</sequence>
<dbReference type="InterPro" id="IPR036397">
    <property type="entry name" value="RNaseH_sf"/>
</dbReference>
<evidence type="ECO:0000259" key="1">
    <source>
        <dbReference type="PROSITE" id="PS50994"/>
    </source>
</evidence>
<dbReference type="Gene3D" id="3.30.420.10">
    <property type="entry name" value="Ribonuclease H-like superfamily/Ribonuclease H"/>
    <property type="match status" value="1"/>
</dbReference>
<dbReference type="SUPFAM" id="SSF53098">
    <property type="entry name" value="Ribonuclease H-like"/>
    <property type="match status" value="1"/>
</dbReference>
<dbReference type="GO" id="GO:0003677">
    <property type="term" value="F:DNA binding"/>
    <property type="evidence" value="ECO:0007669"/>
    <property type="project" value="InterPro"/>
</dbReference>
<dbReference type="PANTHER" id="PTHR46889">
    <property type="entry name" value="TRANSPOSASE INSF FOR INSERTION SEQUENCE IS3B-RELATED"/>
    <property type="match status" value="1"/>
</dbReference>
<dbReference type="NCBIfam" id="NF033516">
    <property type="entry name" value="transpos_IS3"/>
    <property type="match status" value="1"/>
</dbReference>
<dbReference type="Pfam" id="PF13333">
    <property type="entry name" value="rve_2"/>
    <property type="match status" value="1"/>
</dbReference>
<dbReference type="InterPro" id="IPR048020">
    <property type="entry name" value="Transpos_IS3"/>
</dbReference>
<dbReference type="Gene3D" id="1.10.10.60">
    <property type="entry name" value="Homeodomain-like"/>
    <property type="match status" value="1"/>
</dbReference>
<feature type="domain" description="Integrase catalytic" evidence="1">
    <location>
        <begin position="236"/>
        <end position="399"/>
    </location>
</feature>
<dbReference type="GO" id="GO:0015074">
    <property type="term" value="P:DNA integration"/>
    <property type="evidence" value="ECO:0007669"/>
    <property type="project" value="InterPro"/>
</dbReference>
<dbReference type="InterPro" id="IPR050900">
    <property type="entry name" value="Transposase_IS3/IS150/IS904"/>
</dbReference>
<dbReference type="PANTHER" id="PTHR46889:SF4">
    <property type="entry name" value="TRANSPOSASE INSO FOR INSERTION SEQUENCE ELEMENT IS911B-RELATED"/>
    <property type="match status" value="1"/>
</dbReference>
<dbReference type="GO" id="GO:0006313">
    <property type="term" value="P:DNA transposition"/>
    <property type="evidence" value="ECO:0007669"/>
    <property type="project" value="InterPro"/>
</dbReference>
<proteinExistence type="predicted"/>
<reference evidence="2 3" key="1">
    <citation type="submission" date="2020-06" db="EMBL/GenBank/DDBJ databases">
        <title>Schlegella sp. ID0723 isolated from air conditioner.</title>
        <authorList>
            <person name="Kim D.Y."/>
            <person name="Kim D.-U."/>
        </authorList>
    </citation>
    <scope>NUCLEOTIDE SEQUENCE [LARGE SCALE GENOMIC DNA]</scope>
    <source>
        <strain evidence="2 3">ID0723</strain>
    </source>
</reference>
<dbReference type="PROSITE" id="PS50994">
    <property type="entry name" value="INTEGRASE"/>
    <property type="match status" value="1"/>
</dbReference>
<dbReference type="InterPro" id="IPR001584">
    <property type="entry name" value="Integrase_cat-core"/>
</dbReference>
<dbReference type="InterPro" id="IPR012337">
    <property type="entry name" value="RNaseH-like_sf"/>
</dbReference>
<keyword evidence="3" id="KW-1185">Reference proteome</keyword>
<dbReference type="Pfam" id="PF01527">
    <property type="entry name" value="HTH_Tnp_1"/>
    <property type="match status" value="1"/>
</dbReference>
<protein>
    <submittedName>
        <fullName evidence="2">IS3 family transposase</fullName>
    </submittedName>
</protein>
<dbReference type="InterPro" id="IPR009057">
    <property type="entry name" value="Homeodomain-like_sf"/>
</dbReference>
<dbReference type="GO" id="GO:0004803">
    <property type="term" value="F:transposase activity"/>
    <property type="evidence" value="ECO:0007669"/>
    <property type="project" value="InterPro"/>
</dbReference>
<comment type="caution">
    <text evidence="2">The sequence shown here is derived from an EMBL/GenBank/DDBJ whole genome shotgun (WGS) entry which is preliminary data.</text>
</comment>
<dbReference type="InterPro" id="IPR025948">
    <property type="entry name" value="HTH-like_dom"/>
</dbReference>
<organism evidence="2 3">
    <name type="scientific">Piscinibacter koreensis</name>
    <dbReference type="NCBI Taxonomy" id="2742824"/>
    <lineage>
        <taxon>Bacteria</taxon>
        <taxon>Pseudomonadati</taxon>
        <taxon>Pseudomonadota</taxon>
        <taxon>Betaproteobacteria</taxon>
        <taxon>Burkholderiales</taxon>
        <taxon>Sphaerotilaceae</taxon>
        <taxon>Piscinibacter</taxon>
    </lineage>
</organism>
<name>A0A7Y6NSI1_9BURK</name>